<evidence type="ECO:0000259" key="5">
    <source>
        <dbReference type="Pfam" id="PF00890"/>
    </source>
</evidence>
<dbReference type="STRING" id="83784.SAMN05192564_102467"/>
<protein>
    <submittedName>
        <fullName evidence="6">Succinate dehydrogenase/fumarate reductase, flavoprotein subunit</fullName>
    </submittedName>
</protein>
<keyword evidence="2" id="KW-0285">Flavoprotein</keyword>
<proteinExistence type="predicted"/>
<gene>
    <name evidence="6" type="ORF">SAMN05192564_102467</name>
</gene>
<dbReference type="Proteomes" id="UP000198638">
    <property type="component" value="Unassembled WGS sequence"/>
</dbReference>
<dbReference type="PANTHER" id="PTHR43400:SF10">
    <property type="entry name" value="3-OXOSTEROID 1-DEHYDROGENASE"/>
    <property type="match status" value="1"/>
</dbReference>
<dbReference type="PANTHER" id="PTHR43400">
    <property type="entry name" value="FUMARATE REDUCTASE"/>
    <property type="match status" value="1"/>
</dbReference>
<dbReference type="AlphaFoldDB" id="A0A1H4CT63"/>
<dbReference type="InterPro" id="IPR050315">
    <property type="entry name" value="FAD-oxidoreductase_2"/>
</dbReference>
<dbReference type="InterPro" id="IPR003953">
    <property type="entry name" value="FAD-dep_OxRdtase_2_FAD-bd"/>
</dbReference>
<evidence type="ECO:0000256" key="2">
    <source>
        <dbReference type="ARBA" id="ARBA00022630"/>
    </source>
</evidence>
<dbReference type="OrthoDB" id="9813348at2"/>
<dbReference type="InterPro" id="IPR027477">
    <property type="entry name" value="Succ_DH/fumarate_Rdtase_cat_sf"/>
</dbReference>
<dbReference type="Pfam" id="PF00890">
    <property type="entry name" value="FAD_binding_2"/>
    <property type="match status" value="1"/>
</dbReference>
<keyword evidence="4" id="KW-0560">Oxidoreductase</keyword>
<dbReference type="SUPFAM" id="SSF51905">
    <property type="entry name" value="FAD/NAD(P)-binding domain"/>
    <property type="match status" value="1"/>
</dbReference>
<dbReference type="Gene3D" id="3.90.700.10">
    <property type="entry name" value="Succinate dehydrogenase/fumarate reductase flavoprotein, catalytic domain"/>
    <property type="match status" value="1"/>
</dbReference>
<keyword evidence="7" id="KW-1185">Reference proteome</keyword>
<reference evidence="7" key="1">
    <citation type="submission" date="2016-10" db="EMBL/GenBank/DDBJ databases">
        <authorList>
            <person name="Varghese N."/>
            <person name="Submissions S."/>
        </authorList>
    </citation>
    <scope>NUCLEOTIDE SEQUENCE [LARGE SCALE GENOMIC DNA]</scope>
    <source>
        <strain evidence="7">LMG 24000</strain>
    </source>
</reference>
<evidence type="ECO:0000256" key="3">
    <source>
        <dbReference type="ARBA" id="ARBA00022827"/>
    </source>
</evidence>
<dbReference type="Gene3D" id="3.50.50.60">
    <property type="entry name" value="FAD/NAD(P)-binding domain"/>
    <property type="match status" value="2"/>
</dbReference>
<feature type="domain" description="FAD-dependent oxidoreductase 2 FAD-binding" evidence="5">
    <location>
        <begin position="7"/>
        <end position="545"/>
    </location>
</feature>
<comment type="cofactor">
    <cofactor evidence="1">
        <name>FAD</name>
        <dbReference type="ChEBI" id="CHEBI:57692"/>
    </cofactor>
</comment>
<dbReference type="PRINTS" id="PR00411">
    <property type="entry name" value="PNDRDTASEI"/>
</dbReference>
<evidence type="ECO:0000313" key="7">
    <source>
        <dbReference type="Proteomes" id="UP000198638"/>
    </source>
</evidence>
<evidence type="ECO:0000256" key="1">
    <source>
        <dbReference type="ARBA" id="ARBA00001974"/>
    </source>
</evidence>
<dbReference type="GO" id="GO:0008202">
    <property type="term" value="P:steroid metabolic process"/>
    <property type="evidence" value="ECO:0007669"/>
    <property type="project" value="UniProtKB-ARBA"/>
</dbReference>
<dbReference type="SUPFAM" id="SSF56425">
    <property type="entry name" value="Succinate dehydrogenase/fumarate reductase flavoprotein, catalytic domain"/>
    <property type="match status" value="1"/>
</dbReference>
<evidence type="ECO:0000256" key="4">
    <source>
        <dbReference type="ARBA" id="ARBA00023002"/>
    </source>
</evidence>
<organism evidence="6 7">
    <name type="scientific">Paraburkholderia sartisoli</name>
    <dbReference type="NCBI Taxonomy" id="83784"/>
    <lineage>
        <taxon>Bacteria</taxon>
        <taxon>Pseudomonadati</taxon>
        <taxon>Pseudomonadota</taxon>
        <taxon>Betaproteobacteria</taxon>
        <taxon>Burkholderiales</taxon>
        <taxon>Burkholderiaceae</taxon>
        <taxon>Paraburkholderia</taxon>
    </lineage>
</organism>
<dbReference type="EMBL" id="FNRQ01000002">
    <property type="protein sequence ID" value="SEA63504.1"/>
    <property type="molecule type" value="Genomic_DNA"/>
</dbReference>
<accession>A0A1H4CT63</accession>
<dbReference type="InterPro" id="IPR036188">
    <property type="entry name" value="FAD/NAD-bd_sf"/>
</dbReference>
<dbReference type="GO" id="GO:0016491">
    <property type="term" value="F:oxidoreductase activity"/>
    <property type="evidence" value="ECO:0007669"/>
    <property type="project" value="UniProtKB-KW"/>
</dbReference>
<dbReference type="RefSeq" id="WP_090532102.1">
    <property type="nucleotide sequence ID" value="NZ_FNRQ01000002.1"/>
</dbReference>
<evidence type="ECO:0000313" key="6">
    <source>
        <dbReference type="EMBL" id="SEA63504.1"/>
    </source>
</evidence>
<keyword evidence="3" id="KW-0274">FAD</keyword>
<name>A0A1H4CT63_9BURK</name>
<sequence>MIDENYDLVVVGAGAAGLAAACAGAAQGARVLLVEHTGRIGGTSAISGGMVWIPANHKMKECGLDDSDEMARRYIEQTVPAATHDARMRAFLRDGDAAIRYLEAHTALKLRPVRRYPDYYPDLPGATAGGRVLEPVPFDGRELGEDFALLRDPLPEFMLFGGMMIGREDIPKLRRIGKSPAATWDVLKLTGKYALQRLRAHRGTTLVLGNALVARLFKSARDLHVEIALNARVERLVLEDGRVTGLDVRIDGHERTVRARAVVLATGGISHDPALRASFVPAHAGHRSATVDARAQQGGVRLAQAAGAALSPPSQGVDDALAFWVPVSCWQREDGTSAMFPHTVTDRAKPGLIAVDQHGKRFVNEAVSYHEFVRAQLRHADAAIPAWLICDSRFLWKYGLGRVRPFALSTRRDVASGYLKKAHTLDALADSIGVPRAALLHTVQRFNADAREGRDDEFGRGGDIYQRHLGDGDHKHNPCVAPIEQGPFHAVCVFPADLGMAAGLVTDEHARVLRADGTPVDGLYACGNDMHAVMNGAYPGPGITLGPALVFGVIAARHASGHKLTV</sequence>